<evidence type="ECO:0000313" key="2">
    <source>
        <dbReference type="EMBL" id="KZE50786.1"/>
    </source>
</evidence>
<gene>
    <name evidence="2" type="ORF">AV649_15485</name>
</gene>
<dbReference type="PATRIC" id="fig|189381.10.peg.812"/>
<sequence>MKKRLVTVLSLLLGILHLMLIYLFLRDWQSFTTAFGFISWVGSILFGMIMLQFHRTSSALMGNPLSIRLVRSSTLMVTAIGVTAFLIEGITYLIA</sequence>
<name>A0A0J5T6W2_9BACI</name>
<keyword evidence="1" id="KW-1133">Transmembrane helix</keyword>
<dbReference type="RefSeq" id="WP_048005247.1">
    <property type="nucleotide sequence ID" value="NZ_JBLGCT010000001.1"/>
</dbReference>
<organism evidence="2 3">
    <name type="scientific">Rossellomorea marisflavi</name>
    <dbReference type="NCBI Taxonomy" id="189381"/>
    <lineage>
        <taxon>Bacteria</taxon>
        <taxon>Bacillati</taxon>
        <taxon>Bacillota</taxon>
        <taxon>Bacilli</taxon>
        <taxon>Bacillales</taxon>
        <taxon>Bacillaceae</taxon>
        <taxon>Rossellomorea</taxon>
    </lineage>
</organism>
<keyword evidence="1" id="KW-0472">Membrane</keyword>
<keyword evidence="1" id="KW-0812">Transmembrane</keyword>
<evidence type="ECO:0000313" key="3">
    <source>
        <dbReference type="Proteomes" id="UP000076510"/>
    </source>
</evidence>
<accession>A0A0J5T6W2</accession>
<dbReference type="EMBL" id="LQQY01000009">
    <property type="protein sequence ID" value="KZE50786.1"/>
    <property type="molecule type" value="Genomic_DNA"/>
</dbReference>
<dbReference type="OrthoDB" id="2973202at2"/>
<reference evidence="3" key="1">
    <citation type="submission" date="2016-01" db="EMBL/GenBank/DDBJ databases">
        <title>Whole genome sequencing of Bhargavaea cecembensis T14.</title>
        <authorList>
            <person name="Hong K.W."/>
        </authorList>
    </citation>
    <scope>NUCLEOTIDE SEQUENCE [LARGE SCALE GENOMIC DNA]</scope>
    <source>
        <strain evidence="3">M19</strain>
    </source>
</reference>
<dbReference type="Proteomes" id="UP000076510">
    <property type="component" value="Unassembled WGS sequence"/>
</dbReference>
<proteinExistence type="predicted"/>
<dbReference type="AlphaFoldDB" id="A0A0J5T6W2"/>
<comment type="caution">
    <text evidence="2">The sequence shown here is derived from an EMBL/GenBank/DDBJ whole genome shotgun (WGS) entry which is preliminary data.</text>
</comment>
<feature type="transmembrane region" description="Helical" evidence="1">
    <location>
        <begin position="31"/>
        <end position="53"/>
    </location>
</feature>
<feature type="transmembrane region" description="Helical" evidence="1">
    <location>
        <begin position="74"/>
        <end position="94"/>
    </location>
</feature>
<evidence type="ECO:0000256" key="1">
    <source>
        <dbReference type="SAM" id="Phobius"/>
    </source>
</evidence>
<protein>
    <submittedName>
        <fullName evidence="2">Uncharacterized protein</fullName>
    </submittedName>
</protein>
<feature type="transmembrane region" description="Helical" evidence="1">
    <location>
        <begin position="5"/>
        <end position="25"/>
    </location>
</feature>